<proteinExistence type="predicted"/>
<dbReference type="Pfam" id="PF05019">
    <property type="entry name" value="Coq4"/>
    <property type="match status" value="1"/>
</dbReference>
<dbReference type="PANTHER" id="PTHR12922:SF7">
    <property type="entry name" value="UBIQUINONE BIOSYNTHESIS PROTEIN COQ4 HOMOLOG, MITOCHONDRIAL"/>
    <property type="match status" value="1"/>
</dbReference>
<keyword evidence="2" id="KW-1185">Reference proteome</keyword>
<gene>
    <name evidence="1" type="ORF">O4G74_09180</name>
</gene>
<dbReference type="InterPro" id="IPR007715">
    <property type="entry name" value="Coq4"/>
</dbReference>
<sequence>MRNADQPLKGHELRSPIRPGEAIAAMRRLIRDKEDTAQVFHIVRALSGNSYYRSFRRFAASPEGKRILLDHADLLGTLCDRDRLSGCEPGTLGRAYLDFVYGEGLTAEGLVDASEVVGADDFSDPEVSLYRKRLRDSHDLFHVVTGYGRDALGELCVLSLGNAQFYNHGIAFIVATGIAKTLAEVSGLPVARTAFEAWKRGRTAADFTTFYWEKHLDTPLEEVRRLLNLKPPIRYLRVQDLSRSLERDFQASRQSEHHA</sequence>
<name>A0ABT4LYL2_9PROT</name>
<evidence type="ECO:0000313" key="2">
    <source>
        <dbReference type="Proteomes" id="UP001083770"/>
    </source>
</evidence>
<reference evidence="1" key="1">
    <citation type="submission" date="2022-12" db="EMBL/GenBank/DDBJ databases">
        <title>Bacterial isolates from different developmental stages of Nematostella vectensis.</title>
        <authorList>
            <person name="Fraune S."/>
        </authorList>
    </citation>
    <scope>NUCLEOTIDE SEQUENCE</scope>
    <source>
        <strain evidence="1">G21632-S1</strain>
    </source>
</reference>
<dbReference type="Proteomes" id="UP001083770">
    <property type="component" value="Unassembled WGS sequence"/>
</dbReference>
<evidence type="ECO:0000313" key="1">
    <source>
        <dbReference type="EMBL" id="MCZ4298229.1"/>
    </source>
</evidence>
<dbReference type="RefSeq" id="WP_233349004.1">
    <property type="nucleotide sequence ID" value="NZ_JAPWGW010000002.1"/>
</dbReference>
<organism evidence="1 2">
    <name type="scientific">Henriciella marina</name>
    <dbReference type="NCBI Taxonomy" id="453851"/>
    <lineage>
        <taxon>Bacteria</taxon>
        <taxon>Pseudomonadati</taxon>
        <taxon>Pseudomonadota</taxon>
        <taxon>Alphaproteobacteria</taxon>
        <taxon>Hyphomonadales</taxon>
        <taxon>Hyphomonadaceae</taxon>
        <taxon>Henriciella</taxon>
    </lineage>
</organism>
<accession>A0ABT4LYL2</accession>
<protein>
    <submittedName>
        <fullName evidence="1">Coq4 family protein</fullName>
    </submittedName>
</protein>
<comment type="caution">
    <text evidence="1">The sequence shown here is derived from an EMBL/GenBank/DDBJ whole genome shotgun (WGS) entry which is preliminary data.</text>
</comment>
<dbReference type="PANTHER" id="PTHR12922">
    <property type="entry name" value="UBIQUINONE BIOSYNTHESIS PROTEIN"/>
    <property type="match status" value="1"/>
</dbReference>
<dbReference type="EMBL" id="JAPWGW010000002">
    <property type="protein sequence ID" value="MCZ4298229.1"/>
    <property type="molecule type" value="Genomic_DNA"/>
</dbReference>